<proteinExistence type="inferred from homology"/>
<dbReference type="PANTHER" id="PTHR30472">
    <property type="entry name" value="FERRIC ENTEROBACTIN TRANSPORT SYSTEM PERMEASE PROTEIN"/>
    <property type="match status" value="1"/>
</dbReference>
<dbReference type="Pfam" id="PF01032">
    <property type="entry name" value="FecCD"/>
    <property type="match status" value="1"/>
</dbReference>
<dbReference type="FunFam" id="1.10.3470.10:FF:000001">
    <property type="entry name" value="Vitamin B12 ABC transporter permease BtuC"/>
    <property type="match status" value="1"/>
</dbReference>
<keyword evidence="7 8" id="KW-0472">Membrane</keyword>
<feature type="transmembrane region" description="Helical" evidence="8">
    <location>
        <begin position="138"/>
        <end position="162"/>
    </location>
</feature>
<evidence type="ECO:0000256" key="8">
    <source>
        <dbReference type="SAM" id="Phobius"/>
    </source>
</evidence>
<evidence type="ECO:0000256" key="7">
    <source>
        <dbReference type="ARBA" id="ARBA00023136"/>
    </source>
</evidence>
<comment type="caution">
    <text evidence="9">The sequence shown here is derived from an EMBL/GenBank/DDBJ whole genome shotgun (WGS) entry which is preliminary data.</text>
</comment>
<feature type="transmembrane region" description="Helical" evidence="8">
    <location>
        <begin position="65"/>
        <end position="92"/>
    </location>
</feature>
<keyword evidence="6 8" id="KW-1133">Transmembrane helix</keyword>
<dbReference type="GO" id="GO:0005886">
    <property type="term" value="C:plasma membrane"/>
    <property type="evidence" value="ECO:0007669"/>
    <property type="project" value="UniProtKB-SubCell"/>
</dbReference>
<dbReference type="RefSeq" id="WP_174404117.1">
    <property type="nucleotide sequence ID" value="NZ_BLVO01000005.1"/>
</dbReference>
<evidence type="ECO:0000256" key="6">
    <source>
        <dbReference type="ARBA" id="ARBA00022989"/>
    </source>
</evidence>
<dbReference type="GO" id="GO:0022857">
    <property type="term" value="F:transmembrane transporter activity"/>
    <property type="evidence" value="ECO:0007669"/>
    <property type="project" value="InterPro"/>
</dbReference>
<dbReference type="InterPro" id="IPR000522">
    <property type="entry name" value="ABC_transptr_permease_BtuC"/>
</dbReference>
<comment type="similarity">
    <text evidence="2">Belongs to the binding-protein-dependent transport system permease family. FecCD subfamily.</text>
</comment>
<feature type="transmembrane region" description="Helical" evidence="8">
    <location>
        <begin position="331"/>
        <end position="351"/>
    </location>
</feature>
<reference evidence="9 10" key="1">
    <citation type="submission" date="2020-05" db="EMBL/GenBank/DDBJ databases">
        <title>Draft genome sequence of Desulfovibrio sp. strain HN2T.</title>
        <authorList>
            <person name="Ueno A."/>
            <person name="Tamazawa S."/>
            <person name="Tamamura S."/>
            <person name="Murakami T."/>
            <person name="Kiyama T."/>
            <person name="Inomata H."/>
            <person name="Amano Y."/>
            <person name="Miyakawa K."/>
            <person name="Tamaki H."/>
            <person name="Naganuma T."/>
            <person name="Kaneko K."/>
        </authorList>
    </citation>
    <scope>NUCLEOTIDE SEQUENCE [LARGE SCALE GENOMIC DNA]</scope>
    <source>
        <strain evidence="9 10">HN2</strain>
    </source>
</reference>
<keyword evidence="10" id="KW-1185">Reference proteome</keyword>
<dbReference type="Proteomes" id="UP000503840">
    <property type="component" value="Unassembled WGS sequence"/>
</dbReference>
<dbReference type="EMBL" id="BLVO01000005">
    <property type="protein sequence ID" value="GFM32413.1"/>
    <property type="molecule type" value="Genomic_DNA"/>
</dbReference>
<feature type="transmembrane region" description="Helical" evidence="8">
    <location>
        <begin position="263"/>
        <end position="289"/>
    </location>
</feature>
<evidence type="ECO:0000313" key="9">
    <source>
        <dbReference type="EMBL" id="GFM32413.1"/>
    </source>
</evidence>
<dbReference type="AlphaFoldDB" id="A0A7J0BFC6"/>
<feature type="transmembrane region" description="Helical" evidence="8">
    <location>
        <begin position="20"/>
        <end position="45"/>
    </location>
</feature>
<dbReference type="InterPro" id="IPR037294">
    <property type="entry name" value="ABC_BtuC-like"/>
</dbReference>
<feature type="transmembrane region" description="Helical" evidence="8">
    <location>
        <begin position="301"/>
        <end position="319"/>
    </location>
</feature>
<evidence type="ECO:0000313" key="10">
    <source>
        <dbReference type="Proteomes" id="UP000503840"/>
    </source>
</evidence>
<evidence type="ECO:0000256" key="1">
    <source>
        <dbReference type="ARBA" id="ARBA00004651"/>
    </source>
</evidence>
<feature type="transmembrane region" description="Helical" evidence="8">
    <location>
        <begin position="174"/>
        <end position="195"/>
    </location>
</feature>
<dbReference type="PANTHER" id="PTHR30472:SF25">
    <property type="entry name" value="ABC TRANSPORTER PERMEASE PROTEIN MJ0876-RELATED"/>
    <property type="match status" value="1"/>
</dbReference>
<evidence type="ECO:0000256" key="4">
    <source>
        <dbReference type="ARBA" id="ARBA00022475"/>
    </source>
</evidence>
<accession>A0A7J0BFC6</accession>
<organism evidence="9 10">
    <name type="scientific">Desulfovibrio subterraneus</name>
    <dbReference type="NCBI Taxonomy" id="2718620"/>
    <lineage>
        <taxon>Bacteria</taxon>
        <taxon>Pseudomonadati</taxon>
        <taxon>Thermodesulfobacteriota</taxon>
        <taxon>Desulfovibrionia</taxon>
        <taxon>Desulfovibrionales</taxon>
        <taxon>Desulfovibrionaceae</taxon>
        <taxon>Desulfovibrio</taxon>
    </lineage>
</organism>
<dbReference type="CDD" id="cd06550">
    <property type="entry name" value="TM_ABC_iron-siderophores_like"/>
    <property type="match status" value="1"/>
</dbReference>
<sequence length="356" mass="37032">MHLEDGQAPASYRRYLCMKLLFMLATCCALALGIVFSIASGAASIPVAEVIRSLAGLEVSRQVQAIVWNIRLPQILTAIVAGAGLSVSGAAMQSILRNPLGSPFTLGISHAAAFGAAFSVMILSAGTMTSSAVGAVSITHPAITTGCALGCSLLAAGVIILISRTRGATPEVMVLSGVTLGALFTAATMFLQYFADDVQLAAMVFWTFGDVARASWKELGIIAMATGGCTLFFLANSWNYNAIDAGDETARGLGVRVDAVRMLGMFMASLLTSVIIAFLGIIGFVGLVVPHLVRRAIGADHRFLLPASALAGGLLLLVSDTAARLLFAPQVLPVSVLTAFMGAPVLIYLIIRGTRR</sequence>
<name>A0A7J0BFC6_9BACT</name>
<gene>
    <name evidence="9" type="ORF">DSM101010T_07780</name>
</gene>
<evidence type="ECO:0000256" key="2">
    <source>
        <dbReference type="ARBA" id="ARBA00007935"/>
    </source>
</evidence>
<dbReference type="Gene3D" id="1.10.3470.10">
    <property type="entry name" value="ABC transporter involved in vitamin B12 uptake, BtuC"/>
    <property type="match status" value="1"/>
</dbReference>
<keyword evidence="5 8" id="KW-0812">Transmembrane</keyword>
<keyword evidence="4" id="KW-1003">Cell membrane</keyword>
<keyword evidence="3" id="KW-0813">Transport</keyword>
<protein>
    <submittedName>
        <fullName evidence="9">Iron ABC transporter permease</fullName>
    </submittedName>
</protein>
<evidence type="ECO:0000256" key="5">
    <source>
        <dbReference type="ARBA" id="ARBA00022692"/>
    </source>
</evidence>
<evidence type="ECO:0000256" key="3">
    <source>
        <dbReference type="ARBA" id="ARBA00022448"/>
    </source>
</evidence>
<dbReference type="SUPFAM" id="SSF81345">
    <property type="entry name" value="ABC transporter involved in vitamin B12 uptake, BtuC"/>
    <property type="match status" value="1"/>
</dbReference>
<comment type="subcellular location">
    <subcellularLocation>
        <location evidence="1">Cell membrane</location>
        <topology evidence="1">Multi-pass membrane protein</topology>
    </subcellularLocation>
</comment>
<dbReference type="GO" id="GO:0033214">
    <property type="term" value="P:siderophore-iron import into cell"/>
    <property type="evidence" value="ECO:0007669"/>
    <property type="project" value="TreeGrafter"/>
</dbReference>
<feature type="transmembrane region" description="Helical" evidence="8">
    <location>
        <begin position="104"/>
        <end position="126"/>
    </location>
</feature>